<dbReference type="GO" id="GO:0004748">
    <property type="term" value="F:ribonucleoside-diphosphate reductase activity, thioredoxin disulfide as acceptor"/>
    <property type="evidence" value="ECO:0007669"/>
    <property type="project" value="TreeGrafter"/>
</dbReference>
<evidence type="ECO:0000313" key="8">
    <source>
        <dbReference type="EMBL" id="MBD8031392.1"/>
    </source>
</evidence>
<evidence type="ECO:0000256" key="4">
    <source>
        <dbReference type="PROSITE-ProRule" id="PRU00492"/>
    </source>
</evidence>
<dbReference type="CDD" id="cd01675">
    <property type="entry name" value="RNR_III"/>
    <property type="match status" value="1"/>
</dbReference>
<dbReference type="InterPro" id="IPR001150">
    <property type="entry name" value="Gly_radical"/>
</dbReference>
<evidence type="ECO:0000256" key="3">
    <source>
        <dbReference type="ARBA" id="ARBA00022840"/>
    </source>
</evidence>
<dbReference type="EC" id="1.17.4.2" evidence="8"/>
<dbReference type="PANTHER" id="PTHR21075">
    <property type="entry name" value="ANAEROBIC RIBONUCLEOSIDE-TRIPHOSPHATE REDUCTASE"/>
    <property type="match status" value="1"/>
</dbReference>
<dbReference type="GO" id="GO:0008998">
    <property type="term" value="F:ribonucleoside-triphosphate reductase (thioredoxin) activity"/>
    <property type="evidence" value="ECO:0007669"/>
    <property type="project" value="UniProtKB-EC"/>
</dbReference>
<dbReference type="RefSeq" id="WP_191734619.1">
    <property type="nucleotide sequence ID" value="NZ_JACSPR010000016.1"/>
</dbReference>
<evidence type="ECO:0000256" key="2">
    <source>
        <dbReference type="ARBA" id="ARBA00022818"/>
    </source>
</evidence>
<dbReference type="NCBIfam" id="NF006732">
    <property type="entry name" value="PRK09263.1"/>
    <property type="match status" value="1"/>
</dbReference>
<name>A0A8I0HPN3_9CORY</name>
<dbReference type="PROSITE" id="PS51161">
    <property type="entry name" value="ATP_CONE"/>
    <property type="match status" value="1"/>
</dbReference>
<evidence type="ECO:0000256" key="1">
    <source>
        <dbReference type="ARBA" id="ARBA00022741"/>
    </source>
</evidence>
<feature type="domain" description="Glycine radical" evidence="6">
    <location>
        <begin position="605"/>
        <end position="728"/>
    </location>
</feature>
<organism evidence="8 9">
    <name type="scientific">Corynebacterium gallinarum</name>
    <dbReference type="NCBI Taxonomy" id="2762214"/>
    <lineage>
        <taxon>Bacteria</taxon>
        <taxon>Bacillati</taxon>
        <taxon>Actinomycetota</taxon>
        <taxon>Actinomycetes</taxon>
        <taxon>Mycobacteriales</taxon>
        <taxon>Corynebacteriaceae</taxon>
        <taxon>Corynebacterium</taxon>
    </lineage>
</organism>
<dbReference type="InterPro" id="IPR005144">
    <property type="entry name" value="ATP-cone_dom"/>
</dbReference>
<dbReference type="NCBIfam" id="TIGR02487">
    <property type="entry name" value="NrdD"/>
    <property type="match status" value="1"/>
</dbReference>
<dbReference type="SUPFAM" id="SSF51998">
    <property type="entry name" value="PFL-like glycyl radical enzymes"/>
    <property type="match status" value="1"/>
</dbReference>
<dbReference type="AlphaFoldDB" id="A0A8I0HPN3"/>
<dbReference type="PANTHER" id="PTHR21075:SF0">
    <property type="entry name" value="ANAEROBIC RIBONUCLEOSIDE-TRIPHOSPHATE REDUCTASE"/>
    <property type="match status" value="1"/>
</dbReference>
<gene>
    <name evidence="8" type="primary">nrdD</name>
    <name evidence="8" type="ORF">H9627_13910</name>
</gene>
<dbReference type="PROSITE" id="PS51149">
    <property type="entry name" value="GLY_RADICAL_2"/>
    <property type="match status" value="1"/>
</dbReference>
<accession>A0A8I0HPN3</accession>
<dbReference type="Proteomes" id="UP000650224">
    <property type="component" value="Unassembled WGS sequence"/>
</dbReference>
<keyword evidence="2 5" id="KW-0556">Organic radical</keyword>
<keyword evidence="1 4" id="KW-0547">Nucleotide-binding</keyword>
<reference evidence="8 9" key="1">
    <citation type="submission" date="2020-08" db="EMBL/GenBank/DDBJ databases">
        <title>A Genomic Blueprint of the Chicken Gut Microbiome.</title>
        <authorList>
            <person name="Gilroy R."/>
            <person name="Ravi A."/>
            <person name="Getino M."/>
            <person name="Pursley I."/>
            <person name="Horton D.L."/>
            <person name="Alikhan N.-F."/>
            <person name="Baker D."/>
            <person name="Gharbi K."/>
            <person name="Hall N."/>
            <person name="Watson M."/>
            <person name="Adriaenssens E.M."/>
            <person name="Foster-Nyarko E."/>
            <person name="Jarju S."/>
            <person name="Secka A."/>
            <person name="Antonio M."/>
            <person name="Oren A."/>
            <person name="Chaudhuri R."/>
            <person name="La Ragione R.M."/>
            <person name="Hildebrand F."/>
            <person name="Pallen M.J."/>
        </authorList>
    </citation>
    <scope>NUCLEOTIDE SEQUENCE [LARGE SCALE GENOMIC DNA]</scope>
    <source>
        <strain evidence="8 9">Sa1YVA5</strain>
    </source>
</reference>
<dbReference type="GO" id="GO:0005524">
    <property type="term" value="F:ATP binding"/>
    <property type="evidence" value="ECO:0007669"/>
    <property type="project" value="UniProtKB-UniRule"/>
</dbReference>
<dbReference type="Pfam" id="PF13597">
    <property type="entry name" value="NRDD"/>
    <property type="match status" value="1"/>
</dbReference>
<protein>
    <submittedName>
        <fullName evidence="8">Anaerobic ribonucleoside-triphosphate reductase</fullName>
        <ecNumber evidence="8">1.17.4.2</ecNumber>
    </submittedName>
</protein>
<feature type="domain" description="ATP-cone" evidence="7">
    <location>
        <begin position="16"/>
        <end position="104"/>
    </location>
</feature>
<keyword evidence="3 4" id="KW-0067">ATP-binding</keyword>
<dbReference type="InterPro" id="IPR012833">
    <property type="entry name" value="NrdD"/>
</dbReference>
<comment type="caution">
    <text evidence="8">The sequence shown here is derived from an EMBL/GenBank/DDBJ whole genome shotgun (WGS) entry which is preliminary data.</text>
</comment>
<dbReference type="Gene3D" id="3.20.70.20">
    <property type="match status" value="1"/>
</dbReference>
<feature type="modified residue" description="Glycine radical" evidence="5">
    <location>
        <position position="703"/>
    </location>
</feature>
<dbReference type="GO" id="GO:0006260">
    <property type="term" value="P:DNA replication"/>
    <property type="evidence" value="ECO:0007669"/>
    <property type="project" value="InterPro"/>
</dbReference>
<evidence type="ECO:0000259" key="7">
    <source>
        <dbReference type="PROSITE" id="PS51161"/>
    </source>
</evidence>
<evidence type="ECO:0000259" key="6">
    <source>
        <dbReference type="PROSITE" id="PS51149"/>
    </source>
</evidence>
<evidence type="ECO:0000313" key="9">
    <source>
        <dbReference type="Proteomes" id="UP000650224"/>
    </source>
</evidence>
<evidence type="ECO:0000256" key="5">
    <source>
        <dbReference type="PROSITE-ProRule" id="PRU00493"/>
    </source>
</evidence>
<keyword evidence="8" id="KW-0560">Oxidoreductase</keyword>
<sequence>MTAPDTLPTEELLIGLSVLKKDGRVVDYRPRKILSSLEAAERSSGEPLHAPGAQLLGEITRRVAEHQIISTADLFRFVEDALAQSPAALAAFRDYGRSQEEMINSSADITHAVARVVEGDEKVLAENGNKDARTFTTQREILAGAVSKAKGLQMLPEDIRRAHLKGLIHVHDLDRSPFAAMPNCSLPDFDYLLSHGFTLGNARIEPPRSIGVAATLLVQLLGAISGEQYGGISIHEIDRLLEPYAELTLDKNRRLYSDASGLLGSDPSSDAHDDLVGKLARKKTAKDIFDAMQAFEYQVNTLTTAAAQTPFTSISLGMTTSWCGREIQKSILAVRENGMSGETAIFPKIIFFIDEGINHAPGDPNYDIKMAAMRCSMRRIYPDLVSVPRIRELKEGQLITPMGCRSFLHPWKNSDGDYELLGRNNLGVVSINLPRIAIAARESVDDFFTGLDEAIDLGLRALRIREDVVLSADLEQAPIMYTQGGMGDPAGKTSVRDFYTGDNHKRSSISLGYTGIHNAMVALTGDDHWHTVAAHRALSHRVLEHINTRVAATQDQFHAALSVYATPSESLCDRFAELDRARFGELPGINDRDYYENSFHFPSYLHTNPMDKIHFEAAYMPLTPGGFMFYVEAPNLLVNPMAFESIWDEAFDHVGYFGINSPVDHCFLCGFEGEFHCDEQGYVCPGCGNRDETQASVTRRLCGYLGAPMKRPVVSGRQSEINSRVKHM</sequence>
<dbReference type="GO" id="GO:0009265">
    <property type="term" value="P:2'-deoxyribonucleotide biosynthetic process"/>
    <property type="evidence" value="ECO:0007669"/>
    <property type="project" value="TreeGrafter"/>
</dbReference>
<proteinExistence type="predicted"/>
<dbReference type="GO" id="GO:0031250">
    <property type="term" value="C:anaerobic ribonucleoside-triphosphate reductase complex"/>
    <property type="evidence" value="ECO:0007669"/>
    <property type="project" value="TreeGrafter"/>
</dbReference>
<dbReference type="EMBL" id="JACSPR010000016">
    <property type="protein sequence ID" value="MBD8031392.1"/>
    <property type="molecule type" value="Genomic_DNA"/>
</dbReference>
<dbReference type="Pfam" id="PF03477">
    <property type="entry name" value="ATP-cone"/>
    <property type="match status" value="1"/>
</dbReference>
<keyword evidence="9" id="KW-1185">Reference proteome</keyword>